<accession>A0ABS1X4N3</accession>
<keyword evidence="1" id="KW-1133">Transmembrane helix</keyword>
<keyword evidence="3" id="KW-1185">Reference proteome</keyword>
<organism evidence="2 3">
    <name type="scientific">Steroidobacter gossypii</name>
    <dbReference type="NCBI Taxonomy" id="2805490"/>
    <lineage>
        <taxon>Bacteria</taxon>
        <taxon>Pseudomonadati</taxon>
        <taxon>Pseudomonadota</taxon>
        <taxon>Gammaproteobacteria</taxon>
        <taxon>Steroidobacterales</taxon>
        <taxon>Steroidobacteraceae</taxon>
        <taxon>Steroidobacter</taxon>
    </lineage>
</organism>
<dbReference type="RefSeq" id="WP_203170285.1">
    <property type="nucleotide sequence ID" value="NZ_JAEVLS010000006.1"/>
</dbReference>
<name>A0ABS1X4N3_9GAMM</name>
<evidence type="ECO:0000313" key="3">
    <source>
        <dbReference type="Proteomes" id="UP000661077"/>
    </source>
</evidence>
<keyword evidence="1" id="KW-0472">Membrane</keyword>
<sequence>MSKVTAGGDWYRQPILWLGAAILFASLTGCISMVVLGTRYGDESLPITSERLLKMPAARSTGSAG</sequence>
<evidence type="ECO:0000313" key="2">
    <source>
        <dbReference type="EMBL" id="MBM0108172.1"/>
    </source>
</evidence>
<protein>
    <recommendedName>
        <fullName evidence="4">Lipoprotein</fullName>
    </recommendedName>
</protein>
<feature type="transmembrane region" description="Helical" evidence="1">
    <location>
        <begin position="15"/>
        <end position="36"/>
    </location>
</feature>
<evidence type="ECO:0008006" key="4">
    <source>
        <dbReference type="Google" id="ProtNLM"/>
    </source>
</evidence>
<gene>
    <name evidence="2" type="ORF">JM946_25855</name>
</gene>
<dbReference type="PROSITE" id="PS51257">
    <property type="entry name" value="PROKAR_LIPOPROTEIN"/>
    <property type="match status" value="1"/>
</dbReference>
<reference evidence="2 3" key="1">
    <citation type="journal article" date="2021" name="Int. J. Syst. Evol. Microbiol.">
        <title>Steroidobacter gossypii sp. nov., isolated from soil of cotton cropping field.</title>
        <authorList>
            <person name="Huang R."/>
            <person name="Yang S."/>
            <person name="Zhen C."/>
            <person name="Liu W."/>
        </authorList>
    </citation>
    <scope>NUCLEOTIDE SEQUENCE [LARGE SCALE GENOMIC DNA]</scope>
    <source>
        <strain evidence="2 3">S1-65</strain>
    </source>
</reference>
<evidence type="ECO:0000256" key="1">
    <source>
        <dbReference type="SAM" id="Phobius"/>
    </source>
</evidence>
<comment type="caution">
    <text evidence="2">The sequence shown here is derived from an EMBL/GenBank/DDBJ whole genome shotgun (WGS) entry which is preliminary data.</text>
</comment>
<dbReference type="Proteomes" id="UP000661077">
    <property type="component" value="Unassembled WGS sequence"/>
</dbReference>
<keyword evidence="1" id="KW-0812">Transmembrane</keyword>
<dbReference type="EMBL" id="JAEVLS010000006">
    <property type="protein sequence ID" value="MBM0108172.1"/>
    <property type="molecule type" value="Genomic_DNA"/>
</dbReference>
<proteinExistence type="predicted"/>